<evidence type="ECO:0000256" key="1">
    <source>
        <dbReference type="ARBA" id="ARBA00008779"/>
    </source>
</evidence>
<dbReference type="PROSITE" id="PS51318">
    <property type="entry name" value="TAT"/>
    <property type="match status" value="1"/>
</dbReference>
<organism evidence="7 8">
    <name type="scientific">Limnobacter litoralis</name>
    <dbReference type="NCBI Taxonomy" id="481366"/>
    <lineage>
        <taxon>Bacteria</taxon>
        <taxon>Pseudomonadati</taxon>
        <taxon>Pseudomonadota</taxon>
        <taxon>Betaproteobacteria</taxon>
        <taxon>Burkholderiales</taxon>
        <taxon>Burkholderiaceae</taxon>
        <taxon>Limnobacter</taxon>
    </lineage>
</organism>
<dbReference type="SUPFAM" id="SSF53649">
    <property type="entry name" value="Alkaline phosphatase-like"/>
    <property type="match status" value="1"/>
</dbReference>
<evidence type="ECO:0000256" key="4">
    <source>
        <dbReference type="ARBA" id="ARBA00022837"/>
    </source>
</evidence>
<proteinExistence type="inferred from homology"/>
<reference evidence="8" key="1">
    <citation type="journal article" date="2019" name="Int. J. Syst. Evol. Microbiol.">
        <title>The Global Catalogue of Microorganisms (GCM) 10K type strain sequencing project: providing services to taxonomists for standard genome sequencing and annotation.</title>
        <authorList>
            <consortium name="The Broad Institute Genomics Platform"/>
            <consortium name="The Broad Institute Genome Sequencing Center for Infectious Disease"/>
            <person name="Wu L."/>
            <person name="Ma J."/>
        </authorList>
    </citation>
    <scope>NUCLEOTIDE SEQUENCE [LARGE SCALE GENOMIC DNA]</scope>
    <source>
        <strain evidence="8">NBRC 105857</strain>
    </source>
</reference>
<accession>A0ABQ5YMP8</accession>
<dbReference type="RefSeq" id="WP_284279375.1">
    <property type="nucleotide sequence ID" value="NZ_BSOJ01000002.1"/>
</dbReference>
<comment type="similarity">
    <text evidence="1">Belongs to the sulfatase family.</text>
</comment>
<evidence type="ECO:0000259" key="6">
    <source>
        <dbReference type="Pfam" id="PF00884"/>
    </source>
</evidence>
<feature type="transmembrane region" description="Helical" evidence="5">
    <location>
        <begin position="12"/>
        <end position="33"/>
    </location>
</feature>
<keyword evidence="3" id="KW-0378">Hydrolase</keyword>
<sequence>MKKGPSGSRRQFLGGVVAGAAGATAVGAGVGVLRDKARSLITPKEVEVGKPAVVGATFKDSRPANTARAKVRQGAPNVIAIVLDDVGFADLGCYGSEISTPNIDRLAKSGLQYTNFRTTAMCSPTRASFLTGLNHHSVGMGWLADVDSGYPGYRGDLSQEATTLAETLGEAGWNTFLVGKWHVNNSNTTSANGPYTNWPTHRGFERAYWFQGHSTDYFKPCELFDGVAPIEPPDQPGYFVNDDLTDRATTYLRTQKCLEPDRPFYLHLAYPGAHSPLQVPKAYRDAQKGRYDVGWDVIRAARLKRQKALGILPEDTELSPLSFSAHSWNSLSADEQRIYARYMEVYAGLVTNLDYNIGRLLDALAEIGALDNTLIMLFSDNGGSGEGTETGTPNVFAPAFGRPVPVKEALKFYDIMGEDGTFPHYPMGWACASNTPFKNYKQYTHLGGVADPLLVSWPSGIAAKGQLRDNFVHVIDLYPTILEVTQVKRSEVYRGIKLKPVEGQSIAPTFGNPKAPTRSEQYFEMTGQRAYIENNWRLVTRHIRGTEFTDDQWELYDLSKDPSETHDLAAQHPDIVNRLKQKWVKAAEQYNVFPLDDRNLVIRLVQDRQAHALKPHWEFFPPVERIAHDMAPIVCGLSHTVTLDVERPRGDEQGVLVAQGAKYAGWVLYLKDGQLHYEQSLVPWVERMSSSVSVPQGKFKVKYVQEMTARPFEGKGSLYINDKKVAEHTYERVLFSTGYDGFTIGADLGNQVSSAYTGPNPFAGKIRHVTIDIDTTPTNPVETYRFIKQMALNV</sequence>
<evidence type="ECO:0000313" key="7">
    <source>
        <dbReference type="EMBL" id="GLR25075.1"/>
    </source>
</evidence>
<keyword evidence="8" id="KW-1185">Reference proteome</keyword>
<evidence type="ECO:0000256" key="2">
    <source>
        <dbReference type="ARBA" id="ARBA00022723"/>
    </source>
</evidence>
<dbReference type="Gene3D" id="3.30.1120.10">
    <property type="match status" value="1"/>
</dbReference>
<evidence type="ECO:0000256" key="5">
    <source>
        <dbReference type="SAM" id="Phobius"/>
    </source>
</evidence>
<dbReference type="PANTHER" id="PTHR42693:SF33">
    <property type="entry name" value="ARYLSULFATASE"/>
    <property type="match status" value="1"/>
</dbReference>
<keyword evidence="5" id="KW-0812">Transmembrane</keyword>
<keyword evidence="4" id="KW-0106">Calcium</keyword>
<feature type="domain" description="Sulfatase N-terminal" evidence="6">
    <location>
        <begin position="76"/>
        <end position="486"/>
    </location>
</feature>
<keyword evidence="5" id="KW-0472">Membrane</keyword>
<evidence type="ECO:0000256" key="3">
    <source>
        <dbReference type="ARBA" id="ARBA00022801"/>
    </source>
</evidence>
<dbReference type="InterPro" id="IPR006311">
    <property type="entry name" value="TAT_signal"/>
</dbReference>
<keyword evidence="5" id="KW-1133">Transmembrane helix</keyword>
<dbReference type="Gene3D" id="3.40.720.10">
    <property type="entry name" value="Alkaline Phosphatase, subunit A"/>
    <property type="match status" value="1"/>
</dbReference>
<dbReference type="InterPro" id="IPR024607">
    <property type="entry name" value="Sulfatase_CS"/>
</dbReference>
<dbReference type="PANTHER" id="PTHR42693">
    <property type="entry name" value="ARYLSULFATASE FAMILY MEMBER"/>
    <property type="match status" value="1"/>
</dbReference>
<dbReference type="InterPro" id="IPR050738">
    <property type="entry name" value="Sulfatase"/>
</dbReference>
<evidence type="ECO:0000313" key="8">
    <source>
        <dbReference type="Proteomes" id="UP001156664"/>
    </source>
</evidence>
<dbReference type="Pfam" id="PF00884">
    <property type="entry name" value="Sulfatase"/>
    <property type="match status" value="1"/>
</dbReference>
<dbReference type="InterPro" id="IPR000917">
    <property type="entry name" value="Sulfatase_N"/>
</dbReference>
<name>A0ABQ5YMP8_9BURK</name>
<dbReference type="Proteomes" id="UP001156664">
    <property type="component" value="Unassembled WGS sequence"/>
</dbReference>
<dbReference type="CDD" id="cd16025">
    <property type="entry name" value="PAS_like"/>
    <property type="match status" value="1"/>
</dbReference>
<dbReference type="InterPro" id="IPR017850">
    <property type="entry name" value="Alkaline_phosphatase_core_sf"/>
</dbReference>
<gene>
    <name evidence="7" type="ORF">GCM10007875_01620</name>
</gene>
<comment type="caution">
    <text evidence="7">The sequence shown here is derived from an EMBL/GenBank/DDBJ whole genome shotgun (WGS) entry which is preliminary data.</text>
</comment>
<keyword evidence="2" id="KW-0479">Metal-binding</keyword>
<protein>
    <submittedName>
        <fullName evidence="7">Arylsulfatase</fullName>
    </submittedName>
</protein>
<dbReference type="PROSITE" id="PS00523">
    <property type="entry name" value="SULFATASE_1"/>
    <property type="match status" value="1"/>
</dbReference>
<dbReference type="EMBL" id="BSOJ01000002">
    <property type="protein sequence ID" value="GLR25075.1"/>
    <property type="molecule type" value="Genomic_DNA"/>
</dbReference>